<feature type="transmembrane region" description="Helical" evidence="6">
    <location>
        <begin position="265"/>
        <end position="285"/>
    </location>
</feature>
<dbReference type="AlphaFoldDB" id="A0A9D9DDA9"/>
<feature type="transmembrane region" description="Helical" evidence="6">
    <location>
        <begin position="146"/>
        <end position="166"/>
    </location>
</feature>
<evidence type="ECO:0000256" key="4">
    <source>
        <dbReference type="ARBA" id="ARBA00022989"/>
    </source>
</evidence>
<evidence type="ECO:0000256" key="2">
    <source>
        <dbReference type="ARBA" id="ARBA00007511"/>
    </source>
</evidence>
<proteinExistence type="inferred from homology"/>
<dbReference type="InterPro" id="IPR005496">
    <property type="entry name" value="Integral_membrane_TerC"/>
</dbReference>
<dbReference type="Proteomes" id="UP000823631">
    <property type="component" value="Unassembled WGS sequence"/>
</dbReference>
<organism evidence="7 8">
    <name type="scientific">Candidatus Avisuccinivibrio stercorigallinarum</name>
    <dbReference type="NCBI Taxonomy" id="2840704"/>
    <lineage>
        <taxon>Bacteria</taxon>
        <taxon>Pseudomonadati</taxon>
        <taxon>Pseudomonadota</taxon>
        <taxon>Gammaproteobacteria</taxon>
        <taxon>Aeromonadales</taxon>
        <taxon>Succinivibrionaceae</taxon>
        <taxon>Succinivibrionaceae incertae sedis</taxon>
        <taxon>Candidatus Avisuccinivibrio</taxon>
    </lineage>
</organism>
<dbReference type="EMBL" id="JADINH010000152">
    <property type="protein sequence ID" value="MBO8416157.1"/>
    <property type="molecule type" value="Genomic_DNA"/>
</dbReference>
<evidence type="ECO:0000256" key="6">
    <source>
        <dbReference type="SAM" id="Phobius"/>
    </source>
</evidence>
<evidence type="ECO:0000256" key="5">
    <source>
        <dbReference type="ARBA" id="ARBA00023136"/>
    </source>
</evidence>
<keyword evidence="4 6" id="KW-1133">Transmembrane helix</keyword>
<dbReference type="NCBIfam" id="TIGR03718">
    <property type="entry name" value="R_switched_Alx"/>
    <property type="match status" value="1"/>
</dbReference>
<dbReference type="Pfam" id="PF03741">
    <property type="entry name" value="TerC"/>
    <property type="match status" value="1"/>
</dbReference>
<feature type="transmembrane region" description="Helical" evidence="6">
    <location>
        <begin position="297"/>
        <end position="319"/>
    </location>
</feature>
<feature type="transmembrane region" description="Helical" evidence="6">
    <location>
        <begin position="121"/>
        <end position="140"/>
    </location>
</feature>
<evidence type="ECO:0000256" key="1">
    <source>
        <dbReference type="ARBA" id="ARBA00004141"/>
    </source>
</evidence>
<dbReference type="PANTHER" id="PTHR30238:SF0">
    <property type="entry name" value="THYLAKOID MEMBRANE PROTEIN TERC, CHLOROPLASTIC"/>
    <property type="match status" value="1"/>
</dbReference>
<feature type="transmembrane region" description="Helical" evidence="6">
    <location>
        <begin position="325"/>
        <end position="348"/>
    </location>
</feature>
<evidence type="ECO:0000313" key="8">
    <source>
        <dbReference type="Proteomes" id="UP000823631"/>
    </source>
</evidence>
<comment type="subcellular location">
    <subcellularLocation>
        <location evidence="1">Membrane</location>
        <topology evidence="1">Multi-pass membrane protein</topology>
    </subcellularLocation>
</comment>
<dbReference type="GO" id="GO:0016020">
    <property type="term" value="C:membrane"/>
    <property type="evidence" value="ECO:0007669"/>
    <property type="project" value="UniProtKB-SubCell"/>
</dbReference>
<comment type="similarity">
    <text evidence="2">Belongs to the TerC family.</text>
</comment>
<evidence type="ECO:0000313" key="7">
    <source>
        <dbReference type="EMBL" id="MBO8416157.1"/>
    </source>
</evidence>
<reference evidence="7" key="2">
    <citation type="journal article" date="2021" name="PeerJ">
        <title>Extensive microbial diversity within the chicken gut microbiome revealed by metagenomics and culture.</title>
        <authorList>
            <person name="Gilroy R."/>
            <person name="Ravi A."/>
            <person name="Getino M."/>
            <person name="Pursley I."/>
            <person name="Horton D.L."/>
            <person name="Alikhan N.F."/>
            <person name="Baker D."/>
            <person name="Gharbi K."/>
            <person name="Hall N."/>
            <person name="Watson M."/>
            <person name="Adriaenssens E.M."/>
            <person name="Foster-Nyarko E."/>
            <person name="Jarju S."/>
            <person name="Secka A."/>
            <person name="Antonio M."/>
            <person name="Oren A."/>
            <person name="Chaudhuri R.R."/>
            <person name="La Ragione R."/>
            <person name="Hildebrand F."/>
            <person name="Pallen M.J."/>
        </authorList>
    </citation>
    <scope>NUCLEOTIDE SEQUENCE</scope>
    <source>
        <strain evidence="7">17213</strain>
    </source>
</reference>
<feature type="transmembrane region" description="Helical" evidence="6">
    <location>
        <begin position="82"/>
        <end position="109"/>
    </location>
</feature>
<accession>A0A9D9DDA9</accession>
<protein>
    <submittedName>
        <fullName evidence="7">TerC/Alx family metal homeostasis membrane protein</fullName>
    </submittedName>
</protein>
<sequence>MSNTAPASAPVVEPAVNTHIGLETETMVIFGVLAVLAFCVDIWAHRSDKPIALKAAVGWTLFWISIAMCFALFLNFHFNSEVASLFLAGYLFEQALSVDNLFVMMAIFAWFKVPDIYCHRVLYWGVLGAVVFRLIFVLIGTSLFALGPWVELLFALLVAGSGCMMLRKKDDEADENADFTHHFAYKAVRFFLPVYPRLAGHAFFISHKEVDAELKKPENAGIVLKRHGPWFATPLFLCLAIIETTDVMFAFDSVPAVIAVSREPLIVYSAMIFAVLGLRSMYFVLDAMRQYLVHLEKAVTVLLFFIAFKLAAGASLHLFGVGIDISVYTSLGVIAVILGLGIAASLVFPGPKKAVKDTAAQQDKK</sequence>
<keyword evidence="3 6" id="KW-0812">Transmembrane</keyword>
<comment type="caution">
    <text evidence="7">The sequence shown here is derived from an EMBL/GenBank/DDBJ whole genome shotgun (WGS) entry which is preliminary data.</text>
</comment>
<feature type="transmembrane region" description="Helical" evidence="6">
    <location>
        <begin position="56"/>
        <end position="76"/>
    </location>
</feature>
<feature type="transmembrane region" description="Helical" evidence="6">
    <location>
        <begin position="235"/>
        <end position="259"/>
    </location>
</feature>
<reference evidence="7" key="1">
    <citation type="submission" date="2020-10" db="EMBL/GenBank/DDBJ databases">
        <authorList>
            <person name="Gilroy R."/>
        </authorList>
    </citation>
    <scope>NUCLEOTIDE SEQUENCE</scope>
    <source>
        <strain evidence="7">17213</strain>
    </source>
</reference>
<evidence type="ECO:0000256" key="3">
    <source>
        <dbReference type="ARBA" id="ARBA00022692"/>
    </source>
</evidence>
<dbReference type="InterPro" id="IPR022369">
    <property type="entry name" value="Integral_membrane_TerC_rswitch"/>
</dbReference>
<name>A0A9D9DDA9_9GAMM</name>
<gene>
    <name evidence="7" type="ORF">IAB19_07255</name>
</gene>
<keyword evidence="5 6" id="KW-0472">Membrane</keyword>
<feature type="transmembrane region" description="Helical" evidence="6">
    <location>
        <begin position="27"/>
        <end position="44"/>
    </location>
</feature>
<dbReference type="PANTHER" id="PTHR30238">
    <property type="entry name" value="MEMBRANE BOUND PREDICTED REDOX MODULATOR"/>
    <property type="match status" value="1"/>
</dbReference>